<evidence type="ECO:0000313" key="2">
    <source>
        <dbReference type="Proteomes" id="UP000334990"/>
    </source>
</evidence>
<comment type="caution">
    <text evidence="1">The sequence shown here is derived from an EMBL/GenBank/DDBJ whole genome shotgun (WGS) entry which is preliminary data.</text>
</comment>
<evidence type="ECO:0008006" key="3">
    <source>
        <dbReference type="Google" id="ProtNLM"/>
    </source>
</evidence>
<name>A0A5M3W048_9ACTN</name>
<dbReference type="EMBL" id="BLAD01000052">
    <property type="protein sequence ID" value="GES01649.1"/>
    <property type="molecule type" value="Genomic_DNA"/>
</dbReference>
<accession>A0A5M3W048</accession>
<evidence type="ECO:0000313" key="1">
    <source>
        <dbReference type="EMBL" id="GES01649.1"/>
    </source>
</evidence>
<keyword evidence="2" id="KW-1185">Reference proteome</keyword>
<dbReference type="PANTHER" id="PTHR34613">
    <property type="entry name" value="SLL0800 PROTEIN"/>
    <property type="match status" value="1"/>
</dbReference>
<protein>
    <recommendedName>
        <fullName evidence="3">Transposase (putative) YhgA-like domain-containing protein</fullName>
    </recommendedName>
</protein>
<gene>
    <name evidence="1" type="ORF">Acor_37130</name>
</gene>
<dbReference type="RefSeq" id="WP_155337923.1">
    <property type="nucleotide sequence ID" value="NZ_BAAABN010000061.1"/>
</dbReference>
<dbReference type="Proteomes" id="UP000334990">
    <property type="component" value="Unassembled WGS sequence"/>
</dbReference>
<reference evidence="1 2" key="1">
    <citation type="submission" date="2019-10" db="EMBL/GenBank/DDBJ databases">
        <title>Whole genome shotgun sequence of Acrocarpospora corrugata NBRC 13972.</title>
        <authorList>
            <person name="Ichikawa N."/>
            <person name="Kimura A."/>
            <person name="Kitahashi Y."/>
            <person name="Komaki H."/>
            <person name="Oguchi A."/>
        </authorList>
    </citation>
    <scope>NUCLEOTIDE SEQUENCE [LARGE SCALE GENOMIC DNA]</scope>
    <source>
        <strain evidence="1 2">NBRC 13972</strain>
    </source>
</reference>
<dbReference type="OrthoDB" id="3207839at2"/>
<organism evidence="1 2">
    <name type="scientific">Acrocarpospora corrugata</name>
    <dbReference type="NCBI Taxonomy" id="35763"/>
    <lineage>
        <taxon>Bacteria</taxon>
        <taxon>Bacillati</taxon>
        <taxon>Actinomycetota</taxon>
        <taxon>Actinomycetes</taxon>
        <taxon>Streptosporangiales</taxon>
        <taxon>Streptosporangiaceae</taxon>
        <taxon>Acrocarpospora</taxon>
    </lineage>
</organism>
<dbReference type="AlphaFoldDB" id="A0A5M3W048"/>
<dbReference type="PANTHER" id="PTHR34613:SF1">
    <property type="entry name" value="SLL6017 PROTEIN"/>
    <property type="match status" value="1"/>
</dbReference>
<proteinExistence type="predicted"/>
<sequence length="292" mass="31741">MVSSLHEGLAGIATLDPGHTADALRALFELPVSSTDPARVLSGNLTECTPSEYRADAALLYGTEPNRFGVIVEVQLKPDQDKRMSWPAYITNLRARDECPTCLVVICPSRRTAKWASQPIEIGHPGLTLVPLVIGPDNTPVYTEVADAVGNIGLASIAAITQSKHPQINEILATLTAAWNVLGQPLAERYARYVLVSLTGEPQRELERLMAAKTYPYQGAYTEGLLAQGKAEGKAEGAIEKEVAILLMMLDSRSIKLSEDQRQRIVTCKDEALLDSWVKKAIFANAADEIFS</sequence>